<dbReference type="Proteomes" id="UP000008710">
    <property type="component" value="Plasmid pRHL1"/>
</dbReference>
<dbReference type="RefSeq" id="WP_011599844.1">
    <property type="nucleotide sequence ID" value="NC_008269.1"/>
</dbReference>
<dbReference type="PATRIC" id="fig|101510.16.peg.8403"/>
<name>Q0RX18_RHOJR</name>
<feature type="region of interest" description="Disordered" evidence="1">
    <location>
        <begin position="93"/>
        <end position="118"/>
    </location>
</feature>
<dbReference type="SUPFAM" id="SSF53474">
    <property type="entry name" value="alpha/beta-Hydrolases"/>
    <property type="match status" value="1"/>
</dbReference>
<dbReference type="InterPro" id="IPR029058">
    <property type="entry name" value="AB_hydrolase_fold"/>
</dbReference>
<dbReference type="AlphaFoldDB" id="Q0RX18"/>
<proteinExistence type="predicted"/>
<accession>Q0RX18</accession>
<dbReference type="OrthoDB" id="280053at2"/>
<organism evidence="2 3">
    <name type="scientific">Rhodococcus jostii (strain RHA1)</name>
    <dbReference type="NCBI Taxonomy" id="101510"/>
    <lineage>
        <taxon>Bacteria</taxon>
        <taxon>Bacillati</taxon>
        <taxon>Actinomycetota</taxon>
        <taxon>Actinomycetes</taxon>
        <taxon>Mycobacteriales</taxon>
        <taxon>Nocardiaceae</taxon>
        <taxon>Rhodococcus</taxon>
    </lineage>
</organism>
<evidence type="ECO:0000313" key="2">
    <source>
        <dbReference type="EMBL" id="ABH00168.1"/>
    </source>
</evidence>
<dbReference type="KEGG" id="rha:RHA1_ro09125"/>
<evidence type="ECO:0000256" key="1">
    <source>
        <dbReference type="SAM" id="MobiDB-lite"/>
    </source>
</evidence>
<dbReference type="HOGENOM" id="CLU_617942_0_0_11"/>
<evidence type="ECO:0008006" key="4">
    <source>
        <dbReference type="Google" id="ProtNLM"/>
    </source>
</evidence>
<reference evidence="3" key="1">
    <citation type="journal article" date="2006" name="Proc. Natl. Acad. Sci. U.S.A.">
        <title>The complete genome of Rhodococcus sp. RHA1 provides insights into a catabolic powerhouse.</title>
        <authorList>
            <person name="McLeod M.P."/>
            <person name="Warren R.L."/>
            <person name="Hsiao W.W.L."/>
            <person name="Araki N."/>
            <person name="Myhre M."/>
            <person name="Fernandes C."/>
            <person name="Miyazawa D."/>
            <person name="Wong W."/>
            <person name="Lillquist A.L."/>
            <person name="Wang D."/>
            <person name="Dosanjh M."/>
            <person name="Hara H."/>
            <person name="Petrescu A."/>
            <person name="Morin R.D."/>
            <person name="Yang G."/>
            <person name="Stott J.M."/>
            <person name="Schein J.E."/>
            <person name="Shin H."/>
            <person name="Smailus D."/>
            <person name="Siddiqui A.S."/>
            <person name="Marra M.A."/>
            <person name="Jones S.J.M."/>
            <person name="Holt R."/>
            <person name="Brinkman F.S.L."/>
            <person name="Miyauchi K."/>
            <person name="Fukuda M."/>
            <person name="Davies J.E."/>
            <person name="Mohn W.W."/>
            <person name="Eltis L.D."/>
        </authorList>
    </citation>
    <scope>NUCLEOTIDE SEQUENCE [LARGE SCALE GENOMIC DNA]</scope>
    <source>
        <strain evidence="3">RHA1</strain>
    </source>
</reference>
<dbReference type="EMBL" id="CP000432">
    <property type="protein sequence ID" value="ABH00168.1"/>
    <property type="molecule type" value="Genomic_DNA"/>
</dbReference>
<protein>
    <recommendedName>
        <fullName evidence="4">Serine-threonine protein kinase</fullName>
    </recommendedName>
</protein>
<geneLocation type="plasmid" evidence="2 3">
    <name>pRHL1</name>
</geneLocation>
<sequence>MERLPSREPVWDLEFNEKGLLTAPATDEFLREVDAEDITDLFIFSHGWGTSESSAKGLYATMFPSIRDAASGVPDINRVGFAGIFWPSLWFPDTPATPPRPEGSPQSGDSALEEESAGTAVLSGAEIAASLLPGFEDPQQRQSVTKIGRLIDEGVAAVGSGEPDTVKEQRLQQLNQLLQSLIPPAPDGEYEDQGETAVLLTDDPVRDYQAAADAFGSAPPGSSVQGIGDWFSKAINGAKDVVRVFSYTIMKARAGDIGRTGLGPLLVALHRDSPGVRVHLIGHSFGARLVSFALAGITTPADSPVASLLLIQAAFSHWSFAHAQDNPFGSPGALHNYADRVHGPLVATFSVHDWAVGRWYPKASFLSRQDTQAGIAGRWGGIGADGYQAVSPAADRTMPENGGVDYQFAPGTFYRVDAIEVINNVQDQPFAGAHSDIRKPALAQLAIAAATTHP</sequence>
<evidence type="ECO:0000313" key="3">
    <source>
        <dbReference type="Proteomes" id="UP000008710"/>
    </source>
</evidence>
<keyword evidence="2" id="KW-0614">Plasmid</keyword>
<gene>
    <name evidence="2" type="ordered locus">RHA1_ro09125</name>
</gene>